<protein>
    <submittedName>
        <fullName evidence="3">Menaquinone reductase</fullName>
        <ecNumber evidence="3">1.3.99.38</ecNumber>
    </submittedName>
</protein>
<evidence type="ECO:0000256" key="1">
    <source>
        <dbReference type="SAM" id="MobiDB-lite"/>
    </source>
</evidence>
<organism evidence="3">
    <name type="scientific">Gordonia sp. MP11Mi</name>
    <dbReference type="NCBI Taxonomy" id="3022769"/>
    <lineage>
        <taxon>Bacteria</taxon>
        <taxon>Bacillati</taxon>
        <taxon>Actinomycetota</taxon>
        <taxon>Actinomycetes</taxon>
        <taxon>Mycobacteriales</taxon>
        <taxon>Gordoniaceae</taxon>
        <taxon>Gordonia</taxon>
    </lineage>
</organism>
<name>A0AA97CVS0_9ACTN</name>
<dbReference type="NCBIfam" id="TIGR02032">
    <property type="entry name" value="GG-red-SF"/>
    <property type="match status" value="1"/>
</dbReference>
<dbReference type="Pfam" id="PF01494">
    <property type="entry name" value="FAD_binding_3"/>
    <property type="match status" value="1"/>
</dbReference>
<dbReference type="PANTHER" id="PTHR42685">
    <property type="entry name" value="GERANYLGERANYL DIPHOSPHATE REDUCTASE"/>
    <property type="match status" value="1"/>
</dbReference>
<accession>A0AA97CVS0</accession>
<dbReference type="Gene3D" id="3.50.50.60">
    <property type="entry name" value="FAD/NAD(P)-binding domain"/>
    <property type="match status" value="1"/>
</dbReference>
<dbReference type="PANTHER" id="PTHR42685:SF22">
    <property type="entry name" value="CONDITIONED MEDIUM FACTOR RECEPTOR 1"/>
    <property type="match status" value="1"/>
</dbReference>
<dbReference type="InterPro" id="IPR050407">
    <property type="entry name" value="Geranylgeranyl_reductase"/>
</dbReference>
<evidence type="ECO:0000259" key="2">
    <source>
        <dbReference type="Pfam" id="PF01494"/>
    </source>
</evidence>
<dbReference type="EMBL" id="CP128986">
    <property type="protein sequence ID" value="WOC11673.1"/>
    <property type="molecule type" value="Genomic_DNA"/>
</dbReference>
<dbReference type="InterPro" id="IPR036188">
    <property type="entry name" value="FAD/NAD-bd_sf"/>
</dbReference>
<feature type="domain" description="FAD-binding" evidence="2">
    <location>
        <begin position="52"/>
        <end position="357"/>
    </location>
</feature>
<evidence type="ECO:0000313" key="3">
    <source>
        <dbReference type="EMBL" id="WOC11673.1"/>
    </source>
</evidence>
<dbReference type="SUPFAM" id="SSF51905">
    <property type="entry name" value="FAD/NAD(P)-binding domain"/>
    <property type="match status" value="1"/>
</dbReference>
<dbReference type="GO" id="GO:0071949">
    <property type="term" value="F:FAD binding"/>
    <property type="evidence" value="ECO:0007669"/>
    <property type="project" value="InterPro"/>
</dbReference>
<dbReference type="InterPro" id="IPR011777">
    <property type="entry name" value="Geranylgeranyl_Rdtase_fam"/>
</dbReference>
<proteinExistence type="predicted"/>
<dbReference type="EC" id="1.3.99.38" evidence="3"/>
<sequence length="456" mass="47883">MFEPHFVPFLPPRVRAALHTSSLAAGGGRHTGRVTTVTPADDNPPPAIPARVDLLVVGAGPAGAAAAARAARQGMDVVLLDAAVFPRDKTCGDGLTPRAHSAMNALGMGEFLADRPRIRGLELNGWGARQRVQWPSSPFGPIGTAVSRLELDDAIRRFAVEHGARMVEGTKAIGVQVTGGRIESVTLARGDERSQISVKNVIVADGVRSGLGKSLGRQWHRDTAYGVAARSYALSERSDAEWMGSHLELRGPDDELLPGYGWVFPLGGGLVNVGVGALATAKRPASMALRPVLEHYARMVGDEWALTAPPERVTSALLPMGGAVSGIAGANWMLIGDAAACVNPLNGEGIDYALETAEAAVAMLDTASDFSSAWPAHLRSEYGAVFAAARRAAGLLTLPQTVPLLGRPGIRSATLMSTVVRVMGNLLTPEDTDVIARAWRATGRATSKAESRPPFT</sequence>
<keyword evidence="3" id="KW-0560">Oxidoreductase</keyword>
<dbReference type="GO" id="GO:0016628">
    <property type="term" value="F:oxidoreductase activity, acting on the CH-CH group of donors, NAD or NADP as acceptor"/>
    <property type="evidence" value="ECO:0007669"/>
    <property type="project" value="InterPro"/>
</dbReference>
<feature type="region of interest" description="Disordered" evidence="1">
    <location>
        <begin position="22"/>
        <end position="46"/>
    </location>
</feature>
<reference evidence="3" key="1">
    <citation type="submission" date="2023-06" db="EMBL/GenBank/DDBJ databases">
        <title>Gordonia sp. nov. and Pseudochrobactrum sp. nov., two species isolated from the burying beetle Nicrophorus vespilloides.</title>
        <authorList>
            <person name="Poehlein A."/>
            <person name="Guzman J."/>
            <person name="Daniel R."/>
            <person name="Vilcinskas A."/>
        </authorList>
    </citation>
    <scope>NUCLEOTIDE SEQUENCE</scope>
    <source>
        <strain evidence="3">MP11Mi</strain>
    </source>
</reference>
<dbReference type="AlphaFoldDB" id="A0AA97CVS0"/>
<dbReference type="InterPro" id="IPR002938">
    <property type="entry name" value="FAD-bd"/>
</dbReference>
<gene>
    <name evidence="3" type="primary">menJ</name>
    <name evidence="3" type="ORF">MP11Mi_07500</name>
</gene>
<dbReference type="PRINTS" id="PR00420">
    <property type="entry name" value="RNGMNOXGNASE"/>
</dbReference>